<evidence type="ECO:0000313" key="2">
    <source>
        <dbReference type="EMBL" id="VDI65180.1"/>
    </source>
</evidence>
<protein>
    <recommendedName>
        <fullName evidence="4">CCHC-type domain-containing protein</fullName>
    </recommendedName>
</protein>
<dbReference type="Proteomes" id="UP000596742">
    <property type="component" value="Unassembled WGS sequence"/>
</dbReference>
<keyword evidence="3" id="KW-1185">Reference proteome</keyword>
<reference evidence="2" key="1">
    <citation type="submission" date="2018-11" db="EMBL/GenBank/DDBJ databases">
        <authorList>
            <person name="Alioto T."/>
            <person name="Alioto T."/>
        </authorList>
    </citation>
    <scope>NUCLEOTIDE SEQUENCE</scope>
</reference>
<evidence type="ECO:0000313" key="3">
    <source>
        <dbReference type="Proteomes" id="UP000596742"/>
    </source>
</evidence>
<dbReference type="PANTHER" id="PTHR47331">
    <property type="entry name" value="PHD-TYPE DOMAIN-CONTAINING PROTEIN"/>
    <property type="match status" value="1"/>
</dbReference>
<dbReference type="PANTHER" id="PTHR47331:SF6">
    <property type="entry name" value="DOUBLECORTIN DOMAIN-CONTAINING PROTEIN"/>
    <property type="match status" value="1"/>
</dbReference>
<organism evidence="2 3">
    <name type="scientific">Mytilus galloprovincialis</name>
    <name type="common">Mediterranean mussel</name>
    <dbReference type="NCBI Taxonomy" id="29158"/>
    <lineage>
        <taxon>Eukaryota</taxon>
        <taxon>Metazoa</taxon>
        <taxon>Spiralia</taxon>
        <taxon>Lophotrochozoa</taxon>
        <taxon>Mollusca</taxon>
        <taxon>Bivalvia</taxon>
        <taxon>Autobranchia</taxon>
        <taxon>Pteriomorphia</taxon>
        <taxon>Mytilida</taxon>
        <taxon>Mytiloidea</taxon>
        <taxon>Mytilidae</taxon>
        <taxon>Mytilinae</taxon>
        <taxon>Mytilus</taxon>
    </lineage>
</organism>
<evidence type="ECO:0000256" key="1">
    <source>
        <dbReference type="SAM" id="MobiDB-lite"/>
    </source>
</evidence>
<proteinExistence type="predicted"/>
<dbReference type="AlphaFoldDB" id="A0A8B6GK19"/>
<evidence type="ECO:0008006" key="4">
    <source>
        <dbReference type="Google" id="ProtNLM"/>
    </source>
</evidence>
<feature type="region of interest" description="Disordered" evidence="1">
    <location>
        <begin position="366"/>
        <end position="392"/>
    </location>
</feature>
<sequence length="392" mass="44690">MSETREKRDRKFTPKGQTMFDDQSNELREKCEKIWSKIEDLMIIVPSSNTLETLRQLNTDIDSRYKNFCRRSEEYKSFITRADTNESQQLISDYNEYFVTCVSTYRKVNSEIKKKKADLVEQLSQVSSSNGSSKASSKRAKAEAEKVRLEFVRKEGELMKQKAAIEADINIVKQESKVAAAETEVRILEQGDQEQDIISEVCEKKDDISNYVHNVHFQEPVASWLNQQPNIPVVASSASQAFSAAVSVPQIPNMCEIRNDPAFSYNSVNSTTNSKQRPSVISRRLDVSSESSVRCPLHKAGHTLNDCRGFRKYPIQDRQKFLREKRICFKCCETNEHFASNCTVNVKCAVCGNKRHATAMHIDRYTQNRTQADNEKPLTADGGEHSEDNVTV</sequence>
<name>A0A8B6GK19_MYTGA</name>
<comment type="caution">
    <text evidence="2">The sequence shown here is derived from an EMBL/GenBank/DDBJ whole genome shotgun (WGS) entry which is preliminary data.</text>
</comment>
<accession>A0A8B6GK19</accession>
<dbReference type="EMBL" id="UYJE01008588">
    <property type="protein sequence ID" value="VDI65180.1"/>
    <property type="molecule type" value="Genomic_DNA"/>
</dbReference>
<gene>
    <name evidence="2" type="ORF">MGAL_10B036084</name>
</gene>
<dbReference type="OrthoDB" id="10066767at2759"/>